<dbReference type="OrthoDB" id="78062at2157"/>
<proteinExistence type="predicted"/>
<reference evidence="1 2" key="1">
    <citation type="submission" date="2020-07" db="EMBL/GenBank/DDBJ databases">
        <title>Halosimplex litoreum sp. nov. and Halosimplex rubrum sp. nov., isolated from different salt environments.</title>
        <authorList>
            <person name="Cui H."/>
        </authorList>
    </citation>
    <scope>NUCLEOTIDE SEQUENCE [LARGE SCALE GENOMIC DNA]</scope>
    <source>
        <strain evidence="1 2">R2</strain>
    </source>
</reference>
<name>A0A7D5TSY8_9EURY</name>
<dbReference type="Proteomes" id="UP000509346">
    <property type="component" value="Chromosome"/>
</dbReference>
<organism evidence="1 2">
    <name type="scientific">Halosimplex pelagicum</name>
    <dbReference type="NCBI Taxonomy" id="869886"/>
    <lineage>
        <taxon>Archaea</taxon>
        <taxon>Methanobacteriati</taxon>
        <taxon>Methanobacteriota</taxon>
        <taxon>Stenosarchaea group</taxon>
        <taxon>Halobacteria</taxon>
        <taxon>Halobacteriales</taxon>
        <taxon>Haloarculaceae</taxon>
        <taxon>Halosimplex</taxon>
    </lineage>
</organism>
<dbReference type="SMR" id="A0A7D5TSY8"/>
<dbReference type="GeneID" id="56081861"/>
<gene>
    <name evidence="1" type="ORF">HZS54_04690</name>
</gene>
<dbReference type="RefSeq" id="WP_179920789.1">
    <property type="nucleotide sequence ID" value="NZ_CP058909.1"/>
</dbReference>
<dbReference type="AlphaFoldDB" id="A0A7D5TSY8"/>
<protein>
    <recommendedName>
        <fullName evidence="3">Phage major capsid protein</fullName>
    </recommendedName>
</protein>
<keyword evidence="2" id="KW-1185">Reference proteome</keyword>
<evidence type="ECO:0000313" key="2">
    <source>
        <dbReference type="Proteomes" id="UP000509346"/>
    </source>
</evidence>
<dbReference type="EMBL" id="CP058909">
    <property type="protein sequence ID" value="QLH80974.1"/>
    <property type="molecule type" value="Genomic_DNA"/>
</dbReference>
<evidence type="ECO:0008006" key="3">
    <source>
        <dbReference type="Google" id="ProtNLM"/>
    </source>
</evidence>
<dbReference type="SUPFAM" id="SSF56563">
    <property type="entry name" value="Major capsid protein gp5"/>
    <property type="match status" value="1"/>
</dbReference>
<dbReference type="KEGG" id="hpel:HZS54_04690"/>
<accession>A0A7D5TSY8</accession>
<sequence>MSAEGYAGMTGVRKSNEEALKDIAPGDLSGGVMPRDLFEDWYRRVQDTSMLMDMVRTEILSRPKMELARIGVGERMRRGAGTEEGTSGGSAEVNTDGIEMDAEKGVLSWDLPRETVEDTIGQVDEIVLDKMSRQWAVDTQDLGINGDTADASGGDSQAFLTQNDGWLKILNDRTDTNTYDHQSGAIDTSLFHEARAALPNRFKRSATVNEPVYMMDLSQIEDWEYDLTQREDPLGAAVIFSDEDLTPFNYDVYGFAGWPEGTALFTYPENLIYGVWRDTEIEVLDATDKTAENDLFARYFMRTRDDFQVEDEEGAVLINNVATA</sequence>
<evidence type="ECO:0000313" key="1">
    <source>
        <dbReference type="EMBL" id="QLH80974.1"/>
    </source>
</evidence>